<proteinExistence type="predicted"/>
<keyword evidence="2" id="KW-0472">Membrane</keyword>
<keyword evidence="2" id="KW-1133">Transmembrane helix</keyword>
<keyword evidence="2" id="KW-0812">Transmembrane</keyword>
<dbReference type="EMBL" id="NHTK01001027">
    <property type="protein sequence ID" value="PPR03738.1"/>
    <property type="molecule type" value="Genomic_DNA"/>
</dbReference>
<feature type="region of interest" description="Disordered" evidence="1">
    <location>
        <begin position="155"/>
        <end position="175"/>
    </location>
</feature>
<dbReference type="InParanoid" id="A0A409YL33"/>
<sequence length="175" mass="19933">MSPIPYHVAPIVYDPRLGIKPQHPPSPPPNTGRERYPERYIFLLLAILLFIRFVKVLRKQRQMQESQMNAEYESLEAGFNSLEEETNEMPRVTVTHILLPSEIAQLSQRPMDDPYYMASQSRHSVSQLPAYDQIGTSPAQCNNESHKSALPQLVETDLQDRPPPYIDATTENSSG</sequence>
<dbReference type="Proteomes" id="UP000284842">
    <property type="component" value="Unassembled WGS sequence"/>
</dbReference>
<evidence type="ECO:0000256" key="2">
    <source>
        <dbReference type="SAM" id="Phobius"/>
    </source>
</evidence>
<accession>A0A409YL33</accession>
<evidence type="ECO:0000313" key="4">
    <source>
        <dbReference type="Proteomes" id="UP000284842"/>
    </source>
</evidence>
<evidence type="ECO:0000256" key="1">
    <source>
        <dbReference type="SAM" id="MobiDB-lite"/>
    </source>
</evidence>
<evidence type="ECO:0000313" key="3">
    <source>
        <dbReference type="EMBL" id="PPR03738.1"/>
    </source>
</evidence>
<reference evidence="3 4" key="1">
    <citation type="journal article" date="2018" name="Evol. Lett.">
        <title>Horizontal gene cluster transfer increased hallucinogenic mushroom diversity.</title>
        <authorList>
            <person name="Reynolds H.T."/>
            <person name="Vijayakumar V."/>
            <person name="Gluck-Thaler E."/>
            <person name="Korotkin H.B."/>
            <person name="Matheny P.B."/>
            <person name="Slot J.C."/>
        </authorList>
    </citation>
    <scope>NUCLEOTIDE SEQUENCE [LARGE SCALE GENOMIC DNA]</scope>
    <source>
        <strain evidence="3 4">2629</strain>
    </source>
</reference>
<keyword evidence="4" id="KW-1185">Reference proteome</keyword>
<gene>
    <name evidence="3" type="ORF">CVT24_007386</name>
</gene>
<feature type="transmembrane region" description="Helical" evidence="2">
    <location>
        <begin position="40"/>
        <end position="57"/>
    </location>
</feature>
<protein>
    <submittedName>
        <fullName evidence="3">Uncharacterized protein</fullName>
    </submittedName>
</protein>
<comment type="caution">
    <text evidence="3">The sequence shown here is derived from an EMBL/GenBank/DDBJ whole genome shotgun (WGS) entry which is preliminary data.</text>
</comment>
<name>A0A409YL33_9AGAR</name>
<dbReference type="OrthoDB" id="10474385at2759"/>
<dbReference type="AlphaFoldDB" id="A0A409YL33"/>
<organism evidence="3 4">
    <name type="scientific">Panaeolus cyanescens</name>
    <dbReference type="NCBI Taxonomy" id="181874"/>
    <lineage>
        <taxon>Eukaryota</taxon>
        <taxon>Fungi</taxon>
        <taxon>Dikarya</taxon>
        <taxon>Basidiomycota</taxon>
        <taxon>Agaricomycotina</taxon>
        <taxon>Agaricomycetes</taxon>
        <taxon>Agaricomycetidae</taxon>
        <taxon>Agaricales</taxon>
        <taxon>Agaricineae</taxon>
        <taxon>Galeropsidaceae</taxon>
        <taxon>Panaeolus</taxon>
    </lineage>
</organism>